<gene>
    <name evidence="4" type="ORF">CCHR01_01944</name>
</gene>
<evidence type="ECO:0000259" key="3">
    <source>
        <dbReference type="Pfam" id="PF24883"/>
    </source>
</evidence>
<feature type="compositionally biased region" description="Acidic residues" evidence="2">
    <location>
        <begin position="1"/>
        <end position="10"/>
    </location>
</feature>
<protein>
    <submittedName>
        <fullName evidence="4">Vegetative incompatibility protein HET-E-1</fullName>
    </submittedName>
</protein>
<name>A0AAD9AVY4_9PEZI</name>
<organism evidence="4 5">
    <name type="scientific">Colletotrichum chrysophilum</name>
    <dbReference type="NCBI Taxonomy" id="1836956"/>
    <lineage>
        <taxon>Eukaryota</taxon>
        <taxon>Fungi</taxon>
        <taxon>Dikarya</taxon>
        <taxon>Ascomycota</taxon>
        <taxon>Pezizomycotina</taxon>
        <taxon>Sordariomycetes</taxon>
        <taxon>Hypocreomycetidae</taxon>
        <taxon>Glomerellales</taxon>
        <taxon>Glomerellaceae</taxon>
        <taxon>Colletotrichum</taxon>
        <taxon>Colletotrichum gloeosporioides species complex</taxon>
    </lineage>
</organism>
<dbReference type="Pfam" id="PF24883">
    <property type="entry name" value="NPHP3_N"/>
    <property type="match status" value="1"/>
</dbReference>
<proteinExistence type="predicted"/>
<evidence type="ECO:0000256" key="2">
    <source>
        <dbReference type="SAM" id="MobiDB-lite"/>
    </source>
</evidence>
<feature type="domain" description="Nephrocystin 3-like N-terminal" evidence="3">
    <location>
        <begin position="78"/>
        <end position="236"/>
    </location>
</feature>
<dbReference type="Gene3D" id="3.40.50.300">
    <property type="entry name" value="P-loop containing nucleotide triphosphate hydrolases"/>
    <property type="match status" value="1"/>
</dbReference>
<comment type="caution">
    <text evidence="4">The sequence shown here is derived from an EMBL/GenBank/DDBJ whole genome shotgun (WGS) entry which is preliminary data.</text>
</comment>
<feature type="region of interest" description="Disordered" evidence="2">
    <location>
        <begin position="1"/>
        <end position="25"/>
    </location>
</feature>
<keyword evidence="5" id="KW-1185">Reference proteome</keyword>
<evidence type="ECO:0000256" key="1">
    <source>
        <dbReference type="ARBA" id="ARBA00022737"/>
    </source>
</evidence>
<keyword evidence="1" id="KW-0677">Repeat</keyword>
<dbReference type="PANTHER" id="PTHR10039:SF14">
    <property type="entry name" value="NACHT DOMAIN-CONTAINING PROTEIN"/>
    <property type="match status" value="1"/>
</dbReference>
<dbReference type="InterPro" id="IPR056884">
    <property type="entry name" value="NPHP3-like_N"/>
</dbReference>
<dbReference type="PANTHER" id="PTHR10039">
    <property type="entry name" value="AMELOGENIN"/>
    <property type="match status" value="1"/>
</dbReference>
<reference evidence="4" key="1">
    <citation type="submission" date="2023-01" db="EMBL/GenBank/DDBJ databases">
        <title>Colletotrichum chrysophilum M932 genome sequence.</title>
        <authorList>
            <person name="Baroncelli R."/>
        </authorList>
    </citation>
    <scope>NUCLEOTIDE SEQUENCE</scope>
    <source>
        <strain evidence="4">M932</strain>
    </source>
</reference>
<sequence>MSPGNFDEEMAPNRGVHINVGSGNQNNNCGSGKQFVVGVMNMSSEQRDSLLCDLSTTDPGDDKKRIVRTKGGLIPGLNNWFFDHEEYNRWHRKPEKRLLWITGSPGKGKTMLICDVIEELEKQNYEPVYFFCEAGDTRLNMANAVLRGLLYSFLSRNPSCISQIQEKYERRGKVVFEDTNSWDVLTGMIKDIISSGAMSKAVIVIDALDECVEELGKLLDLLIDISATCKAIVSSRSCLHIKDSLATACDKITISLENNEPAVSGAVRSFIDRKVSELAASKGYDDTKHAEIFTYLNANANNTFLWVSLVCQQLKNSVPFRHTIASLKEFHSGLDSIYDRMCSRVIQLSGESLCAKLLATICILRERLVWKQW</sequence>
<evidence type="ECO:0000313" key="5">
    <source>
        <dbReference type="Proteomes" id="UP001243330"/>
    </source>
</evidence>
<dbReference type="SUPFAM" id="SSF52540">
    <property type="entry name" value="P-loop containing nucleoside triphosphate hydrolases"/>
    <property type="match status" value="1"/>
</dbReference>
<evidence type="ECO:0000313" key="4">
    <source>
        <dbReference type="EMBL" id="KAK1855471.1"/>
    </source>
</evidence>
<dbReference type="InterPro" id="IPR027417">
    <property type="entry name" value="P-loop_NTPase"/>
</dbReference>
<dbReference type="Proteomes" id="UP001243330">
    <property type="component" value="Unassembled WGS sequence"/>
</dbReference>
<accession>A0AAD9AVY4</accession>
<dbReference type="AlphaFoldDB" id="A0AAD9AVY4"/>
<dbReference type="EMBL" id="JAQOWY010000021">
    <property type="protein sequence ID" value="KAK1855471.1"/>
    <property type="molecule type" value="Genomic_DNA"/>
</dbReference>